<evidence type="ECO:0000256" key="5">
    <source>
        <dbReference type="ARBA" id="ARBA00022741"/>
    </source>
</evidence>
<evidence type="ECO:0000256" key="10">
    <source>
        <dbReference type="ARBA" id="ARBA00049360"/>
    </source>
</evidence>
<dbReference type="PROSITE" id="PS50846">
    <property type="entry name" value="HMA_2"/>
    <property type="match status" value="1"/>
</dbReference>
<dbReference type="CDD" id="cd02094">
    <property type="entry name" value="P-type_ATPase_Cu-like"/>
    <property type="match status" value="1"/>
</dbReference>
<comment type="catalytic activity">
    <reaction evidence="10">
        <text>ATP + H2O = ADP + phosphate + H(+)</text>
        <dbReference type="Rhea" id="RHEA:13065"/>
        <dbReference type="ChEBI" id="CHEBI:15377"/>
        <dbReference type="ChEBI" id="CHEBI:15378"/>
        <dbReference type="ChEBI" id="CHEBI:30616"/>
        <dbReference type="ChEBI" id="CHEBI:43474"/>
        <dbReference type="ChEBI" id="CHEBI:456216"/>
    </reaction>
</comment>
<evidence type="ECO:0000313" key="14">
    <source>
        <dbReference type="EMBL" id="NYE21274.1"/>
    </source>
</evidence>
<dbReference type="GO" id="GO:0016887">
    <property type="term" value="F:ATP hydrolysis activity"/>
    <property type="evidence" value="ECO:0007669"/>
    <property type="project" value="InterPro"/>
</dbReference>
<feature type="transmembrane region" description="Helical" evidence="12">
    <location>
        <begin position="700"/>
        <end position="716"/>
    </location>
</feature>
<comment type="similarity">
    <text evidence="2 12">Belongs to the cation transport ATPase (P-type) (TC 3.A.3) family. Type IB subfamily.</text>
</comment>
<dbReference type="GO" id="GO:0055070">
    <property type="term" value="P:copper ion homeostasis"/>
    <property type="evidence" value="ECO:0007669"/>
    <property type="project" value="TreeGrafter"/>
</dbReference>
<evidence type="ECO:0000256" key="12">
    <source>
        <dbReference type="RuleBase" id="RU362081"/>
    </source>
</evidence>
<feature type="transmembrane region" description="Helical" evidence="12">
    <location>
        <begin position="722"/>
        <end position="740"/>
    </location>
</feature>
<dbReference type="NCBIfam" id="TIGR01525">
    <property type="entry name" value="ATPase-IB_hvy"/>
    <property type="match status" value="1"/>
</dbReference>
<dbReference type="Gene3D" id="3.40.1110.10">
    <property type="entry name" value="Calcium-transporting ATPase, cytoplasmic domain N"/>
    <property type="match status" value="1"/>
</dbReference>
<dbReference type="InterPro" id="IPR008250">
    <property type="entry name" value="ATPase_P-typ_transduc_dom_A_sf"/>
</dbReference>
<keyword evidence="3 12" id="KW-0812">Transmembrane</keyword>
<evidence type="ECO:0000256" key="6">
    <source>
        <dbReference type="ARBA" id="ARBA00022840"/>
    </source>
</evidence>
<comment type="subcellular location">
    <subcellularLocation>
        <location evidence="1">Cell membrane</location>
        <topology evidence="1">Multi-pass membrane protein</topology>
    </subcellularLocation>
</comment>
<dbReference type="RefSeq" id="WP_179491786.1">
    <property type="nucleotide sequence ID" value="NZ_JACCBV010000001.1"/>
</dbReference>
<dbReference type="GO" id="GO:0005886">
    <property type="term" value="C:plasma membrane"/>
    <property type="evidence" value="ECO:0007669"/>
    <property type="project" value="UniProtKB-SubCell"/>
</dbReference>
<dbReference type="SUPFAM" id="SSF81665">
    <property type="entry name" value="Calcium ATPase, transmembrane domain M"/>
    <property type="match status" value="1"/>
</dbReference>
<dbReference type="SUPFAM" id="SSF56784">
    <property type="entry name" value="HAD-like"/>
    <property type="match status" value="1"/>
</dbReference>
<feature type="transmembrane region" description="Helical" evidence="12">
    <location>
        <begin position="201"/>
        <end position="220"/>
    </location>
</feature>
<dbReference type="Proteomes" id="UP000576969">
    <property type="component" value="Unassembled WGS sequence"/>
</dbReference>
<keyword evidence="8 12" id="KW-1133">Transmembrane helix</keyword>
<evidence type="ECO:0000256" key="2">
    <source>
        <dbReference type="ARBA" id="ARBA00006024"/>
    </source>
</evidence>
<keyword evidence="12" id="KW-1003">Cell membrane</keyword>
<dbReference type="Gene3D" id="3.30.70.100">
    <property type="match status" value="1"/>
</dbReference>
<reference evidence="14 15" key="1">
    <citation type="submission" date="2020-07" db="EMBL/GenBank/DDBJ databases">
        <title>Sequencing the genomes of 1000 actinobacteria strains.</title>
        <authorList>
            <person name="Klenk H.-P."/>
        </authorList>
    </citation>
    <scope>NUCLEOTIDE SEQUENCE [LARGE SCALE GENOMIC DNA]</scope>
    <source>
        <strain evidence="14 15">DSM 24662</strain>
    </source>
</reference>
<dbReference type="SUPFAM" id="SSF81653">
    <property type="entry name" value="Calcium ATPase, transduction domain A"/>
    <property type="match status" value="1"/>
</dbReference>
<dbReference type="InterPro" id="IPR036412">
    <property type="entry name" value="HAD-like_sf"/>
</dbReference>
<dbReference type="InterPro" id="IPR001757">
    <property type="entry name" value="P_typ_ATPase"/>
</dbReference>
<dbReference type="SFLD" id="SFLDS00003">
    <property type="entry name" value="Haloacid_Dehalogenase"/>
    <property type="match status" value="1"/>
</dbReference>
<dbReference type="SUPFAM" id="SSF55008">
    <property type="entry name" value="HMA, heavy metal-associated domain"/>
    <property type="match status" value="1"/>
</dbReference>
<dbReference type="InterPro" id="IPR023214">
    <property type="entry name" value="HAD_sf"/>
</dbReference>
<dbReference type="InterPro" id="IPR017969">
    <property type="entry name" value="Heavy-metal-associated_CS"/>
</dbReference>
<keyword evidence="4 12" id="KW-0479">Metal-binding</keyword>
<evidence type="ECO:0000256" key="3">
    <source>
        <dbReference type="ARBA" id="ARBA00022692"/>
    </source>
</evidence>
<keyword evidence="6 12" id="KW-0067">ATP-binding</keyword>
<accession>A0A7Y9GRA3</accession>
<evidence type="ECO:0000256" key="4">
    <source>
        <dbReference type="ARBA" id="ARBA00022723"/>
    </source>
</evidence>
<dbReference type="GO" id="GO:0005524">
    <property type="term" value="F:ATP binding"/>
    <property type="evidence" value="ECO:0007669"/>
    <property type="project" value="UniProtKB-UniRule"/>
</dbReference>
<dbReference type="FunFam" id="3.30.70.100:FF:000005">
    <property type="entry name" value="Copper-exporting P-type ATPase A"/>
    <property type="match status" value="1"/>
</dbReference>
<dbReference type="CDD" id="cd00371">
    <property type="entry name" value="HMA"/>
    <property type="match status" value="1"/>
</dbReference>
<dbReference type="InterPro" id="IPR006121">
    <property type="entry name" value="HMA_dom"/>
</dbReference>
<dbReference type="PROSITE" id="PS01047">
    <property type="entry name" value="HMA_1"/>
    <property type="match status" value="1"/>
</dbReference>
<dbReference type="InterPro" id="IPR059000">
    <property type="entry name" value="ATPase_P-type_domA"/>
</dbReference>
<gene>
    <name evidence="14" type="ORF">BJ991_003302</name>
</gene>
<keyword evidence="15" id="KW-1185">Reference proteome</keyword>
<feature type="transmembrane region" description="Helical" evidence="12">
    <location>
        <begin position="386"/>
        <end position="413"/>
    </location>
</feature>
<keyword evidence="5 12" id="KW-0547">Nucleotide-binding</keyword>
<dbReference type="Pfam" id="PF00122">
    <property type="entry name" value="E1-E2_ATPase"/>
    <property type="match status" value="1"/>
</dbReference>
<feature type="transmembrane region" description="Helical" evidence="12">
    <location>
        <begin position="358"/>
        <end position="380"/>
    </location>
</feature>
<dbReference type="SFLD" id="SFLDF00027">
    <property type="entry name" value="p-type_atpase"/>
    <property type="match status" value="1"/>
</dbReference>
<dbReference type="InterPro" id="IPR023298">
    <property type="entry name" value="ATPase_P-typ_TM_dom_sf"/>
</dbReference>
<dbReference type="InterPro" id="IPR044492">
    <property type="entry name" value="P_typ_ATPase_HD_dom"/>
</dbReference>
<dbReference type="Pfam" id="PF00403">
    <property type="entry name" value="HMA"/>
    <property type="match status" value="1"/>
</dbReference>
<evidence type="ECO:0000256" key="11">
    <source>
        <dbReference type="ARBA" id="ARBA00074171"/>
    </source>
</evidence>
<keyword evidence="7" id="KW-1278">Translocase</keyword>
<feature type="transmembrane region" description="Helical" evidence="12">
    <location>
        <begin position="121"/>
        <end position="139"/>
    </location>
</feature>
<evidence type="ECO:0000256" key="9">
    <source>
        <dbReference type="ARBA" id="ARBA00023136"/>
    </source>
</evidence>
<dbReference type="NCBIfam" id="TIGR01511">
    <property type="entry name" value="ATPase-IB1_Cu"/>
    <property type="match status" value="1"/>
</dbReference>
<dbReference type="NCBIfam" id="TIGR01494">
    <property type="entry name" value="ATPase_P-type"/>
    <property type="match status" value="1"/>
</dbReference>
<dbReference type="InterPro" id="IPR036163">
    <property type="entry name" value="HMA_dom_sf"/>
</dbReference>
<protein>
    <recommendedName>
        <fullName evidence="11">Cation-transporting P-type ATPase B</fullName>
    </recommendedName>
</protein>
<dbReference type="InterPro" id="IPR018303">
    <property type="entry name" value="ATPase_P-typ_P_site"/>
</dbReference>
<evidence type="ECO:0000259" key="13">
    <source>
        <dbReference type="PROSITE" id="PS50846"/>
    </source>
</evidence>
<dbReference type="FunFam" id="2.70.150.10:FF:000002">
    <property type="entry name" value="Copper-transporting ATPase 1, putative"/>
    <property type="match status" value="1"/>
</dbReference>
<dbReference type="Pfam" id="PF00702">
    <property type="entry name" value="Hydrolase"/>
    <property type="match status" value="1"/>
</dbReference>
<organism evidence="14 15">
    <name type="scientific">Microbacterium immunditiarum</name>
    <dbReference type="NCBI Taxonomy" id="337480"/>
    <lineage>
        <taxon>Bacteria</taxon>
        <taxon>Bacillati</taxon>
        <taxon>Actinomycetota</taxon>
        <taxon>Actinomycetes</taxon>
        <taxon>Micrococcales</taxon>
        <taxon>Microbacteriaceae</taxon>
        <taxon>Microbacterium</taxon>
    </lineage>
</organism>
<comment type="caution">
    <text evidence="14">The sequence shown here is derived from an EMBL/GenBank/DDBJ whole genome shotgun (WGS) entry which is preliminary data.</text>
</comment>
<evidence type="ECO:0000256" key="7">
    <source>
        <dbReference type="ARBA" id="ARBA00022967"/>
    </source>
</evidence>
<dbReference type="PRINTS" id="PR00119">
    <property type="entry name" value="CATATPASE"/>
</dbReference>
<dbReference type="InterPro" id="IPR027256">
    <property type="entry name" value="P-typ_ATPase_IB"/>
</dbReference>
<dbReference type="PANTHER" id="PTHR43520:SF8">
    <property type="entry name" value="P-TYPE CU(+) TRANSPORTER"/>
    <property type="match status" value="1"/>
</dbReference>
<dbReference type="InterPro" id="IPR023299">
    <property type="entry name" value="ATPase_P-typ_cyto_dom_N"/>
</dbReference>
<dbReference type="GO" id="GO:0043682">
    <property type="term" value="F:P-type divalent copper transporter activity"/>
    <property type="evidence" value="ECO:0007669"/>
    <property type="project" value="TreeGrafter"/>
</dbReference>
<keyword evidence="9 12" id="KW-0472">Membrane</keyword>
<evidence type="ECO:0000256" key="1">
    <source>
        <dbReference type="ARBA" id="ARBA00004651"/>
    </source>
</evidence>
<dbReference type="PANTHER" id="PTHR43520">
    <property type="entry name" value="ATP7, ISOFORM B"/>
    <property type="match status" value="1"/>
</dbReference>
<sequence length="753" mass="77477">MSAIRPSDARLELEIGGMTCASCAARIEKRLNRLDGVVASVNYATEKAVVESPAGLDPAVLIDEVEKAGYTASVPAPPLDDGASVPDDPELTSLRQRLIGAIVLSVPVVVLAMVPALQFTYWQWASLTLAAPVVVWAAWPFHRAAWINLRHGAATMDTLISLGVSAAFVWSLYALFLGGAGMPGMTESFEWVIRPGAGESAMYLEVASAVTTFVLAGRYIELRSKRRAGAALRALLDLGAKDVAVLRGAAGSAVEVRVPIGDLRVGDEFVVRPGEKIATDGVVVSGSSAVDASAMTGEAVPIEVEPGDSVLGATVNEGGRLVVRATRVGADTQLAQMARLVEEAQSGKAHAQRLADRISGVFVPIVLVIAVATVAAWMLLGFPAASAFTAGVAVLIIACPCALGLATPIALLVGTGRGAQLGILIKGPEVLESTRRADTIVLDKTGTVTTGRMTLTDVFGAGTERHELLRLAGALESASEHPIARAIAAAAADEVGALPAVEAFQNTPGLGVSGVVDGHAVIAGRPALLREWSVAIDETLSERLADAEAAGSTAVVIASDGVARGVLVVSDAVKPTSAEAVAQLRSLGLEPVLLTGDNRAAAERVAAQVGIDRVVAEVLPSEKADVVRGLQSEGRVVAMVGDGVNDSAALARADLGLAMGTGTDAAIEASDITLVRGDLRSASEAIRLARRTLGTIKGNLFWAFAYNVAAIPLAALGLLNPMIAGAAMAFSSLFVVGNSLRLRSFRGSGSEVK</sequence>
<proteinExistence type="inferred from homology"/>
<dbReference type="PRINTS" id="PR00943">
    <property type="entry name" value="CUATPASE"/>
</dbReference>
<name>A0A7Y9GRA3_9MICO</name>
<dbReference type="Gene3D" id="2.70.150.10">
    <property type="entry name" value="Calcium-transporting ATPase, cytoplasmic transduction domain A"/>
    <property type="match status" value="1"/>
</dbReference>
<dbReference type="Gene3D" id="3.40.50.1000">
    <property type="entry name" value="HAD superfamily/HAD-like"/>
    <property type="match status" value="1"/>
</dbReference>
<feature type="transmembrane region" description="Helical" evidence="12">
    <location>
        <begin position="159"/>
        <end position="181"/>
    </location>
</feature>
<dbReference type="AlphaFoldDB" id="A0A7Y9GRA3"/>
<evidence type="ECO:0000313" key="15">
    <source>
        <dbReference type="Proteomes" id="UP000576969"/>
    </source>
</evidence>
<dbReference type="SFLD" id="SFLDG00002">
    <property type="entry name" value="C1.7:_P-type_atpase_like"/>
    <property type="match status" value="1"/>
</dbReference>
<dbReference type="PROSITE" id="PS01229">
    <property type="entry name" value="COF_2"/>
    <property type="match status" value="1"/>
</dbReference>
<evidence type="ECO:0000256" key="8">
    <source>
        <dbReference type="ARBA" id="ARBA00022989"/>
    </source>
</evidence>
<dbReference type="GO" id="GO:0005507">
    <property type="term" value="F:copper ion binding"/>
    <property type="evidence" value="ECO:0007669"/>
    <property type="project" value="TreeGrafter"/>
</dbReference>
<feature type="domain" description="HMA" evidence="13">
    <location>
        <begin position="9"/>
        <end position="73"/>
    </location>
</feature>
<dbReference type="PROSITE" id="PS00154">
    <property type="entry name" value="ATPASE_E1_E2"/>
    <property type="match status" value="1"/>
</dbReference>
<dbReference type="EMBL" id="JACCBV010000001">
    <property type="protein sequence ID" value="NYE21274.1"/>
    <property type="molecule type" value="Genomic_DNA"/>
</dbReference>
<feature type="transmembrane region" description="Helical" evidence="12">
    <location>
        <begin position="98"/>
        <end position="115"/>
    </location>
</feature>